<evidence type="ECO:0000313" key="2">
    <source>
        <dbReference type="Proteomes" id="UP001141806"/>
    </source>
</evidence>
<reference evidence="1" key="1">
    <citation type="journal article" date="2023" name="Plant J.">
        <title>The genome of the king protea, Protea cynaroides.</title>
        <authorList>
            <person name="Chang J."/>
            <person name="Duong T.A."/>
            <person name="Schoeman C."/>
            <person name="Ma X."/>
            <person name="Roodt D."/>
            <person name="Barker N."/>
            <person name="Li Z."/>
            <person name="Van de Peer Y."/>
            <person name="Mizrachi E."/>
        </authorList>
    </citation>
    <scope>NUCLEOTIDE SEQUENCE</scope>
    <source>
        <tissue evidence="1">Young leaves</tissue>
    </source>
</reference>
<keyword evidence="2" id="KW-1185">Reference proteome</keyword>
<dbReference type="Proteomes" id="UP001141806">
    <property type="component" value="Unassembled WGS sequence"/>
</dbReference>
<protein>
    <submittedName>
        <fullName evidence="1">Uncharacterized protein</fullName>
    </submittedName>
</protein>
<comment type="caution">
    <text evidence="1">The sequence shown here is derived from an EMBL/GenBank/DDBJ whole genome shotgun (WGS) entry which is preliminary data.</text>
</comment>
<proteinExistence type="predicted"/>
<organism evidence="1 2">
    <name type="scientific">Protea cynaroides</name>
    <dbReference type="NCBI Taxonomy" id="273540"/>
    <lineage>
        <taxon>Eukaryota</taxon>
        <taxon>Viridiplantae</taxon>
        <taxon>Streptophyta</taxon>
        <taxon>Embryophyta</taxon>
        <taxon>Tracheophyta</taxon>
        <taxon>Spermatophyta</taxon>
        <taxon>Magnoliopsida</taxon>
        <taxon>Proteales</taxon>
        <taxon>Proteaceae</taxon>
        <taxon>Protea</taxon>
    </lineage>
</organism>
<gene>
    <name evidence="1" type="ORF">NE237_013467</name>
</gene>
<dbReference type="AlphaFoldDB" id="A0A9Q0H002"/>
<name>A0A9Q0H002_9MAGN</name>
<dbReference type="EMBL" id="JAMYWD010000011">
    <property type="protein sequence ID" value="KAJ4956684.1"/>
    <property type="molecule type" value="Genomic_DNA"/>
</dbReference>
<sequence>MSPILIGGIRARFDKSIANLIERGRYAIWRRRRRKKKRSRVSAGLTDPVVRFSSSGQEPGIGVMTKKRYLISHVSAACIPAMVNQVSRGVEGKSLDSGGPGPSTATKRTLAISWCCDGYLWIVRISSFFPTVKYSKESAIEIRGPIEVPCNMQLDSRLTVAAMISHMRVDRCNMVISFQDKGDQMLHEATR</sequence>
<accession>A0A9Q0H002</accession>
<evidence type="ECO:0000313" key="1">
    <source>
        <dbReference type="EMBL" id="KAJ4956684.1"/>
    </source>
</evidence>